<feature type="binding site" evidence="10">
    <location>
        <position position="359"/>
    </location>
    <ligand>
        <name>FAD</name>
        <dbReference type="ChEBI" id="CHEBI:57692"/>
    </ligand>
</feature>
<evidence type="ECO:0000313" key="15">
    <source>
        <dbReference type="EMBL" id="GHJ84354.1"/>
    </source>
</evidence>
<evidence type="ECO:0000256" key="11">
    <source>
        <dbReference type="PIRSR" id="PIRSR000350-4"/>
    </source>
</evidence>
<feature type="domain" description="Pyridine nucleotide-disulphide oxidoreductase dimerisation" evidence="13">
    <location>
        <begin position="393"/>
        <end position="502"/>
    </location>
</feature>
<dbReference type="InterPro" id="IPR016156">
    <property type="entry name" value="FAD/NAD-linked_Rdtase_dimer_sf"/>
</dbReference>
<comment type="catalytic activity">
    <reaction evidence="12">
        <text>N(6)-[(R)-dihydrolipoyl]-L-lysyl-[protein] + NAD(+) = N(6)-[(R)-lipoyl]-L-lysyl-[protein] + NADH + H(+)</text>
        <dbReference type="Rhea" id="RHEA:15045"/>
        <dbReference type="Rhea" id="RHEA-COMP:10474"/>
        <dbReference type="Rhea" id="RHEA-COMP:10475"/>
        <dbReference type="ChEBI" id="CHEBI:15378"/>
        <dbReference type="ChEBI" id="CHEBI:57540"/>
        <dbReference type="ChEBI" id="CHEBI:57945"/>
        <dbReference type="ChEBI" id="CHEBI:83099"/>
        <dbReference type="ChEBI" id="CHEBI:83100"/>
        <dbReference type="EC" id="1.8.1.4"/>
    </reaction>
</comment>
<keyword evidence="8 12" id="KW-0676">Redox-active center</keyword>
<dbReference type="PANTHER" id="PTHR22912">
    <property type="entry name" value="DISULFIDE OXIDOREDUCTASE"/>
    <property type="match status" value="1"/>
</dbReference>
<comment type="cofactor">
    <cofactor evidence="10 12">
        <name>FAD</name>
        <dbReference type="ChEBI" id="CHEBI:57692"/>
    </cofactor>
    <text evidence="10 12">Binds 1 FAD per subunit.</text>
</comment>
<dbReference type="InterPro" id="IPR012999">
    <property type="entry name" value="Pyr_OxRdtase_I_AS"/>
</dbReference>
<comment type="caution">
    <text evidence="15">The sequence shown here is derived from an EMBL/GenBank/DDBJ whole genome shotgun (WGS) entry which is preliminary data.</text>
</comment>
<dbReference type="AlphaFoldDB" id="A0A8H3YCJ9"/>
<feature type="binding site" evidence="10">
    <location>
        <begin position="365"/>
        <end position="368"/>
    </location>
    <ligand>
        <name>FAD</name>
        <dbReference type="ChEBI" id="CHEBI:57692"/>
    </ligand>
</feature>
<comment type="miscellaneous">
    <text evidence="12">The active site is a redox-active disulfide bond.</text>
</comment>
<evidence type="ECO:0000256" key="4">
    <source>
        <dbReference type="ARBA" id="ARBA00022827"/>
    </source>
</evidence>
<dbReference type="GO" id="GO:0045254">
    <property type="term" value="C:pyruvate dehydrogenase complex"/>
    <property type="evidence" value="ECO:0007669"/>
    <property type="project" value="UniProtKB-ARBA"/>
</dbReference>
<dbReference type="SUPFAM" id="SSF55424">
    <property type="entry name" value="FAD/NAD-linked reductases, dimerisation (C-terminal) domain"/>
    <property type="match status" value="1"/>
</dbReference>
<dbReference type="GO" id="GO:0004148">
    <property type="term" value="F:dihydrolipoyl dehydrogenase (NADH) activity"/>
    <property type="evidence" value="ECO:0007669"/>
    <property type="project" value="UniProtKB-EC"/>
</dbReference>
<dbReference type="Proteomes" id="UP000620104">
    <property type="component" value="Unassembled WGS sequence"/>
</dbReference>
<evidence type="ECO:0000256" key="5">
    <source>
        <dbReference type="ARBA" id="ARBA00023002"/>
    </source>
</evidence>
<dbReference type="OrthoDB" id="361797at2759"/>
<dbReference type="PRINTS" id="PR00411">
    <property type="entry name" value="PNDRDTASEI"/>
</dbReference>
<feature type="active site" description="Proton acceptor" evidence="9">
    <location>
        <position position="491"/>
    </location>
</feature>
<dbReference type="NCBIfam" id="TIGR01350">
    <property type="entry name" value="lipoamide_DH"/>
    <property type="match status" value="1"/>
</dbReference>
<dbReference type="GO" id="GO:0045333">
    <property type="term" value="P:cellular respiration"/>
    <property type="evidence" value="ECO:0007669"/>
    <property type="project" value="UniProtKB-ARBA"/>
</dbReference>
<evidence type="ECO:0000313" key="16">
    <source>
        <dbReference type="Proteomes" id="UP000620104"/>
    </source>
</evidence>
<dbReference type="PANTHER" id="PTHR22912:SF151">
    <property type="entry name" value="DIHYDROLIPOYL DEHYDROGENASE, MITOCHONDRIAL"/>
    <property type="match status" value="1"/>
</dbReference>
<evidence type="ECO:0000259" key="13">
    <source>
        <dbReference type="Pfam" id="PF02852"/>
    </source>
</evidence>
<evidence type="ECO:0000256" key="2">
    <source>
        <dbReference type="ARBA" id="ARBA00012608"/>
    </source>
</evidence>
<dbReference type="InterPro" id="IPR001100">
    <property type="entry name" value="Pyr_nuc-diS_OxRdtase"/>
</dbReference>
<dbReference type="InterPro" id="IPR036188">
    <property type="entry name" value="FAD/NAD-bd_sf"/>
</dbReference>
<dbReference type="EMBL" id="BLZA01000007">
    <property type="protein sequence ID" value="GHJ84354.1"/>
    <property type="molecule type" value="Genomic_DNA"/>
</dbReference>
<dbReference type="SUPFAM" id="SSF51905">
    <property type="entry name" value="FAD/NAD(P)-binding domain"/>
    <property type="match status" value="1"/>
</dbReference>
<dbReference type="FunFam" id="3.30.390.30:FF:000001">
    <property type="entry name" value="Dihydrolipoyl dehydrogenase"/>
    <property type="match status" value="1"/>
</dbReference>
<feature type="disulfide bond" description="Redox-active" evidence="11">
    <location>
        <begin position="86"/>
        <end position="91"/>
    </location>
</feature>
<evidence type="ECO:0000256" key="9">
    <source>
        <dbReference type="PIRSR" id="PIRSR000350-2"/>
    </source>
</evidence>
<feature type="binding site" evidence="10">
    <location>
        <position position="249"/>
    </location>
    <ligand>
        <name>NAD(+)</name>
        <dbReference type="ChEBI" id="CHEBI:57540"/>
    </ligand>
</feature>
<feature type="binding site" evidence="10">
    <location>
        <position position="318"/>
    </location>
    <ligand>
        <name>NAD(+)</name>
        <dbReference type="ChEBI" id="CHEBI:57540"/>
    </ligand>
</feature>
<evidence type="ECO:0000256" key="1">
    <source>
        <dbReference type="ARBA" id="ARBA00007532"/>
    </source>
</evidence>
<reference evidence="15" key="1">
    <citation type="submission" date="2020-07" db="EMBL/GenBank/DDBJ databases">
        <title>Draft Genome Sequence of a Deep-Sea Yeast, Naganishia (Cryptococcus) liquefaciens strain N6.</title>
        <authorList>
            <person name="Han Y.W."/>
            <person name="Kajitani R."/>
            <person name="Morimoto H."/>
            <person name="Parhat M."/>
            <person name="Tsubouchi H."/>
            <person name="Bakenova O."/>
            <person name="Ogata M."/>
            <person name="Argunhan B."/>
            <person name="Aoki R."/>
            <person name="Kajiwara S."/>
            <person name="Itoh T."/>
            <person name="Iwasaki H."/>
        </authorList>
    </citation>
    <scope>NUCLEOTIDE SEQUENCE</scope>
    <source>
        <strain evidence="15">N6</strain>
    </source>
</reference>
<dbReference type="PROSITE" id="PS00076">
    <property type="entry name" value="PYRIDINE_REDOX_1"/>
    <property type="match status" value="1"/>
</dbReference>
<dbReference type="EC" id="1.8.1.4" evidence="2 12"/>
<dbReference type="InterPro" id="IPR050151">
    <property type="entry name" value="Class-I_Pyr_Nuc-Dis_Oxidored"/>
</dbReference>
<comment type="similarity">
    <text evidence="1 12">Belongs to the class-I pyridine nucleotide-disulfide oxidoreductase family.</text>
</comment>
<gene>
    <name evidence="15" type="ORF">NliqN6_0756</name>
</gene>
<dbReference type="PIRSF" id="PIRSF000350">
    <property type="entry name" value="Mercury_reductase_MerA"/>
    <property type="match status" value="1"/>
</dbReference>
<evidence type="ECO:0000256" key="10">
    <source>
        <dbReference type="PIRSR" id="PIRSR000350-3"/>
    </source>
</evidence>
<evidence type="ECO:0000256" key="7">
    <source>
        <dbReference type="ARBA" id="ARBA00023157"/>
    </source>
</evidence>
<evidence type="ECO:0000256" key="12">
    <source>
        <dbReference type="RuleBase" id="RU003692"/>
    </source>
</evidence>
<dbReference type="PRINTS" id="PR00368">
    <property type="entry name" value="FADPNR"/>
</dbReference>
<sequence length="512" mass="54162">MFARSARSTNLLRPLSHPAALSSQRQGLLKVVGLPAAARGLATAAEPYDVIVIGGGPGGYVAAIKAAQLGFKTACVEKRGALGGTCLNVGCIPSKAMLNNSHIYHQTTHDLAARGIDVGDVKLNLANMLKAKEKSVNALTSGIESYLFKKNKVDYIKGTAKFASPTQLNVALTEGGETQIEGKNIIIATGSEVTPFPGIEIDEKQIVSSTGALELKEVPKKMVVIGGGVIGLELGSVWSRLGAEVTVVEFMGSIGAGMDAEIAKNFQKILAKQDIKFKVNTKVIGAEKKDGKVMLNVEASKGGKPETLEADVVLVSIGRRPVTSNLGLEEIGVELDKRGRVVIDDQFNTSVKGVKCIGDATFGPMLAHKAEEEGIAAVEILKTGHGHVNYDAIPSVVYTHPEVAWVGKNEQELKEAGVAFKVGKFPFTANSRAKTNQDAEGLVKFIVEKDTDQVLGCHIIGPNAGEMIASACLAIEYQASSEDIARTCFAHPTLSEAFKEAAMAAHDQPIHM</sequence>
<dbReference type="Pfam" id="PF07992">
    <property type="entry name" value="Pyr_redox_2"/>
    <property type="match status" value="1"/>
</dbReference>
<keyword evidence="3 12" id="KW-0285">Flavoprotein</keyword>
<organism evidence="15 16">
    <name type="scientific">Naganishia liquefaciens</name>
    <dbReference type="NCBI Taxonomy" id="104408"/>
    <lineage>
        <taxon>Eukaryota</taxon>
        <taxon>Fungi</taxon>
        <taxon>Dikarya</taxon>
        <taxon>Basidiomycota</taxon>
        <taxon>Agaricomycotina</taxon>
        <taxon>Tremellomycetes</taxon>
        <taxon>Filobasidiales</taxon>
        <taxon>Filobasidiaceae</taxon>
        <taxon>Naganishia</taxon>
    </lineage>
</organism>
<feature type="domain" description="FAD/NAD(P)-binding" evidence="14">
    <location>
        <begin position="48"/>
        <end position="374"/>
    </location>
</feature>
<proteinExistence type="inferred from homology"/>
<dbReference type="InterPro" id="IPR023753">
    <property type="entry name" value="FAD/NAD-binding_dom"/>
</dbReference>
<accession>A0A8H3YCJ9</accession>
<evidence type="ECO:0000256" key="6">
    <source>
        <dbReference type="ARBA" id="ARBA00023027"/>
    </source>
</evidence>
<feature type="binding site" evidence="10">
    <location>
        <begin position="189"/>
        <end position="191"/>
    </location>
    <ligand>
        <name>FAD</name>
        <dbReference type="ChEBI" id="CHEBI:57692"/>
    </ligand>
</feature>
<evidence type="ECO:0000259" key="14">
    <source>
        <dbReference type="Pfam" id="PF07992"/>
    </source>
</evidence>
<keyword evidence="4 10" id="KW-0274">FAD</keyword>
<dbReference type="FunFam" id="3.50.50.60:FF:000025">
    <property type="entry name" value="Dihydrolipoyl dehydrogenase"/>
    <property type="match status" value="1"/>
</dbReference>
<dbReference type="GO" id="GO:0006103">
    <property type="term" value="P:2-oxoglutarate metabolic process"/>
    <property type="evidence" value="ECO:0007669"/>
    <property type="project" value="TreeGrafter"/>
</dbReference>
<keyword evidence="10" id="KW-0547">Nucleotide-binding</keyword>
<keyword evidence="6 10" id="KW-0520">NAD</keyword>
<dbReference type="GO" id="GO:0050660">
    <property type="term" value="F:flavin adenine dinucleotide binding"/>
    <property type="evidence" value="ECO:0007669"/>
    <property type="project" value="InterPro"/>
</dbReference>
<evidence type="ECO:0000256" key="3">
    <source>
        <dbReference type="ARBA" id="ARBA00022630"/>
    </source>
</evidence>
<name>A0A8H3YCJ9_9TREE</name>
<feature type="binding site" evidence="10">
    <location>
        <position position="95"/>
    </location>
    <ligand>
        <name>FAD</name>
        <dbReference type="ChEBI" id="CHEBI:57692"/>
    </ligand>
</feature>
<keyword evidence="16" id="KW-1185">Reference proteome</keyword>
<dbReference type="Gene3D" id="3.30.390.30">
    <property type="match status" value="1"/>
</dbReference>
<feature type="binding site" evidence="10">
    <location>
        <begin position="226"/>
        <end position="233"/>
    </location>
    <ligand>
        <name>NAD(+)</name>
        <dbReference type="ChEBI" id="CHEBI:57540"/>
    </ligand>
</feature>
<keyword evidence="5 12" id="KW-0560">Oxidoreductase</keyword>
<dbReference type="Gene3D" id="3.50.50.60">
    <property type="entry name" value="FAD/NAD(P)-binding domain"/>
    <property type="match status" value="2"/>
</dbReference>
<dbReference type="GO" id="GO:0045252">
    <property type="term" value="C:oxoglutarate dehydrogenase complex"/>
    <property type="evidence" value="ECO:0007669"/>
    <property type="project" value="TreeGrafter"/>
</dbReference>
<protein>
    <recommendedName>
        <fullName evidence="2 12">Dihydrolipoyl dehydrogenase</fullName>
        <ecNumber evidence="2 12">1.8.1.4</ecNumber>
    </recommendedName>
</protein>
<dbReference type="InterPro" id="IPR004099">
    <property type="entry name" value="Pyr_nucl-diS_OxRdtase_dimer"/>
</dbReference>
<evidence type="ECO:0000256" key="8">
    <source>
        <dbReference type="ARBA" id="ARBA00023284"/>
    </source>
</evidence>
<dbReference type="Pfam" id="PF02852">
    <property type="entry name" value="Pyr_redox_dim"/>
    <property type="match status" value="1"/>
</dbReference>
<keyword evidence="7" id="KW-1015">Disulfide bond</keyword>
<dbReference type="GO" id="GO:0005739">
    <property type="term" value="C:mitochondrion"/>
    <property type="evidence" value="ECO:0007669"/>
    <property type="project" value="TreeGrafter"/>
</dbReference>
<dbReference type="InterPro" id="IPR006258">
    <property type="entry name" value="Lipoamide_DH"/>
</dbReference>